<evidence type="ECO:0000259" key="5">
    <source>
        <dbReference type="PROSITE" id="PS50931"/>
    </source>
</evidence>
<sequence length="295" mass="32526">MADLEELRSFAIAARAGSFAKAARLLNISPAMVGRRIQTLEERYQLRLIERNTRSQSLTEAGRQFLERTQTILDATEALAECSQLQALSGRIRLTAPTTIGARWLPRIISGFLLDHPDVVFELNVSDRRVDLVGEGFDMALRVGELPASSLIARCVGRYHFALCASPEFIERHGAPVRPQDLEDARCILNLIIVPRDRWTFHRPGGETVTVAVGGGIEVDNGEAQRNLALHGAGIAYLPLSLVTDDLRAGHLVRLLRDWELMSLPVHTVYPSRRLVPRRVEAFAAAVAAAAAQVD</sequence>
<dbReference type="InterPro" id="IPR005119">
    <property type="entry name" value="LysR_subst-bd"/>
</dbReference>
<dbReference type="AlphaFoldDB" id="A0A7X3FQY7"/>
<comment type="similarity">
    <text evidence="1">Belongs to the LysR transcriptional regulatory family.</text>
</comment>
<dbReference type="Pfam" id="PF03466">
    <property type="entry name" value="LysR_substrate"/>
    <property type="match status" value="1"/>
</dbReference>
<dbReference type="Gene3D" id="1.10.10.10">
    <property type="entry name" value="Winged helix-like DNA-binding domain superfamily/Winged helix DNA-binding domain"/>
    <property type="match status" value="1"/>
</dbReference>
<dbReference type="Pfam" id="PF00126">
    <property type="entry name" value="HTH_1"/>
    <property type="match status" value="1"/>
</dbReference>
<dbReference type="PANTHER" id="PTHR30537">
    <property type="entry name" value="HTH-TYPE TRANSCRIPTIONAL REGULATOR"/>
    <property type="match status" value="1"/>
</dbReference>
<feature type="domain" description="HTH lysR-type" evidence="5">
    <location>
        <begin position="1"/>
        <end position="59"/>
    </location>
</feature>
<dbReference type="InterPro" id="IPR036388">
    <property type="entry name" value="WH-like_DNA-bd_sf"/>
</dbReference>
<evidence type="ECO:0000256" key="3">
    <source>
        <dbReference type="ARBA" id="ARBA00023125"/>
    </source>
</evidence>
<evidence type="ECO:0000256" key="1">
    <source>
        <dbReference type="ARBA" id="ARBA00009437"/>
    </source>
</evidence>
<dbReference type="FunFam" id="1.10.10.10:FF:000001">
    <property type="entry name" value="LysR family transcriptional regulator"/>
    <property type="match status" value="1"/>
</dbReference>
<keyword evidence="3" id="KW-0238">DNA-binding</keyword>
<gene>
    <name evidence="6" type="ORF">GO014_08195</name>
</gene>
<keyword evidence="4" id="KW-0804">Transcription</keyword>
<reference evidence="6 7" key="1">
    <citation type="submission" date="2019-12" db="EMBL/GenBank/DDBJ databases">
        <title>Devosia maris sp. nov., isolated from the deep seawater.</title>
        <authorList>
            <person name="Liu Y."/>
        </authorList>
    </citation>
    <scope>NUCLEOTIDE SEQUENCE [LARGE SCALE GENOMIC DNA]</scope>
    <source>
        <strain evidence="6 7">L53-10-65</strain>
    </source>
</reference>
<dbReference type="InterPro" id="IPR036390">
    <property type="entry name" value="WH_DNA-bd_sf"/>
</dbReference>
<dbReference type="PROSITE" id="PS50931">
    <property type="entry name" value="HTH_LYSR"/>
    <property type="match status" value="1"/>
</dbReference>
<dbReference type="GO" id="GO:0003700">
    <property type="term" value="F:DNA-binding transcription factor activity"/>
    <property type="evidence" value="ECO:0007669"/>
    <property type="project" value="InterPro"/>
</dbReference>
<dbReference type="PANTHER" id="PTHR30537:SF5">
    <property type="entry name" value="HTH-TYPE TRANSCRIPTIONAL ACTIVATOR TTDR-RELATED"/>
    <property type="match status" value="1"/>
</dbReference>
<evidence type="ECO:0000256" key="2">
    <source>
        <dbReference type="ARBA" id="ARBA00023015"/>
    </source>
</evidence>
<dbReference type="RefSeq" id="WP_157289931.1">
    <property type="nucleotide sequence ID" value="NZ_WQRF01000002.1"/>
</dbReference>
<dbReference type="SUPFAM" id="SSF46785">
    <property type="entry name" value="Winged helix' DNA-binding domain"/>
    <property type="match status" value="1"/>
</dbReference>
<comment type="caution">
    <text evidence="6">The sequence shown here is derived from an EMBL/GenBank/DDBJ whole genome shotgun (WGS) entry which is preliminary data.</text>
</comment>
<evidence type="ECO:0000313" key="7">
    <source>
        <dbReference type="Proteomes" id="UP000438106"/>
    </source>
</evidence>
<accession>A0A7X3FQY7</accession>
<keyword evidence="2" id="KW-0805">Transcription regulation</keyword>
<keyword evidence="7" id="KW-1185">Reference proteome</keyword>
<proteinExistence type="inferred from homology"/>
<dbReference type="Proteomes" id="UP000438106">
    <property type="component" value="Unassembled WGS sequence"/>
</dbReference>
<evidence type="ECO:0000256" key="4">
    <source>
        <dbReference type="ARBA" id="ARBA00023163"/>
    </source>
</evidence>
<organism evidence="6 7">
    <name type="scientific">Devosia marina</name>
    <dbReference type="NCBI Taxonomy" id="2683198"/>
    <lineage>
        <taxon>Bacteria</taxon>
        <taxon>Pseudomonadati</taxon>
        <taxon>Pseudomonadota</taxon>
        <taxon>Alphaproteobacteria</taxon>
        <taxon>Hyphomicrobiales</taxon>
        <taxon>Devosiaceae</taxon>
        <taxon>Devosia</taxon>
    </lineage>
</organism>
<dbReference type="CDD" id="cd08422">
    <property type="entry name" value="PBP2_CrgA_like"/>
    <property type="match status" value="1"/>
</dbReference>
<dbReference type="Gene3D" id="3.40.190.290">
    <property type="match status" value="1"/>
</dbReference>
<dbReference type="SUPFAM" id="SSF53850">
    <property type="entry name" value="Periplasmic binding protein-like II"/>
    <property type="match status" value="1"/>
</dbReference>
<dbReference type="InterPro" id="IPR058163">
    <property type="entry name" value="LysR-type_TF_proteobact-type"/>
</dbReference>
<protein>
    <submittedName>
        <fullName evidence="6">LysR family transcriptional regulator</fullName>
    </submittedName>
</protein>
<evidence type="ECO:0000313" key="6">
    <source>
        <dbReference type="EMBL" id="MVS98998.1"/>
    </source>
</evidence>
<name>A0A7X3FQY7_9HYPH</name>
<dbReference type="InterPro" id="IPR000847">
    <property type="entry name" value="LysR_HTH_N"/>
</dbReference>
<dbReference type="GO" id="GO:0003677">
    <property type="term" value="F:DNA binding"/>
    <property type="evidence" value="ECO:0007669"/>
    <property type="project" value="UniProtKB-KW"/>
</dbReference>
<dbReference type="EMBL" id="WQRF01000002">
    <property type="protein sequence ID" value="MVS98998.1"/>
    <property type="molecule type" value="Genomic_DNA"/>
</dbReference>